<dbReference type="InParanoid" id="A0A0D0E2S9"/>
<dbReference type="EMBL" id="KN824896">
    <property type="protein sequence ID" value="KIK98351.1"/>
    <property type="molecule type" value="Genomic_DNA"/>
</dbReference>
<name>A0A0D0E2S9_9AGAM</name>
<proteinExistence type="predicted"/>
<keyword evidence="2" id="KW-1185">Reference proteome</keyword>
<evidence type="ECO:0000313" key="1">
    <source>
        <dbReference type="EMBL" id="KIK98351.1"/>
    </source>
</evidence>
<reference evidence="1 2" key="1">
    <citation type="submission" date="2014-04" db="EMBL/GenBank/DDBJ databases">
        <authorList>
            <consortium name="DOE Joint Genome Institute"/>
            <person name="Kuo A."/>
            <person name="Kohler A."/>
            <person name="Jargeat P."/>
            <person name="Nagy L.G."/>
            <person name="Floudas D."/>
            <person name="Copeland A."/>
            <person name="Barry K.W."/>
            <person name="Cichocki N."/>
            <person name="Veneault-Fourrey C."/>
            <person name="LaButti K."/>
            <person name="Lindquist E.A."/>
            <person name="Lipzen A."/>
            <person name="Lundell T."/>
            <person name="Morin E."/>
            <person name="Murat C."/>
            <person name="Sun H."/>
            <person name="Tunlid A."/>
            <person name="Henrissat B."/>
            <person name="Grigoriev I.V."/>
            <person name="Hibbett D.S."/>
            <person name="Martin F."/>
            <person name="Nordberg H.P."/>
            <person name="Cantor M.N."/>
            <person name="Hua S.X."/>
        </authorList>
    </citation>
    <scope>NUCLEOTIDE SEQUENCE [LARGE SCALE GENOMIC DNA]</scope>
    <source>
        <strain evidence="1 2">Ve08.2h10</strain>
    </source>
</reference>
<accession>A0A0D0E2S9</accession>
<gene>
    <name evidence="1" type="ORF">PAXRUDRAFT_823959</name>
</gene>
<protein>
    <submittedName>
        <fullName evidence="1">Uncharacterized protein</fullName>
    </submittedName>
</protein>
<evidence type="ECO:0000313" key="2">
    <source>
        <dbReference type="Proteomes" id="UP000054538"/>
    </source>
</evidence>
<dbReference type="HOGENOM" id="CLU_2306975_0_0_1"/>
<sequence length="100" mass="11258">MDEGRSKSESRRGIQGVHRPIAGVARQATASSVDYWMTLPERGVGCTPSVFAWQECYILSIEKYSRTKLHFFEFSKPLELCQSCSGSHVATPRQTKKYGI</sequence>
<reference evidence="2" key="2">
    <citation type="submission" date="2015-01" db="EMBL/GenBank/DDBJ databases">
        <title>Evolutionary Origins and Diversification of the Mycorrhizal Mutualists.</title>
        <authorList>
            <consortium name="DOE Joint Genome Institute"/>
            <consortium name="Mycorrhizal Genomics Consortium"/>
            <person name="Kohler A."/>
            <person name="Kuo A."/>
            <person name="Nagy L.G."/>
            <person name="Floudas D."/>
            <person name="Copeland A."/>
            <person name="Barry K.W."/>
            <person name="Cichocki N."/>
            <person name="Veneault-Fourrey C."/>
            <person name="LaButti K."/>
            <person name="Lindquist E.A."/>
            <person name="Lipzen A."/>
            <person name="Lundell T."/>
            <person name="Morin E."/>
            <person name="Murat C."/>
            <person name="Riley R."/>
            <person name="Ohm R."/>
            <person name="Sun H."/>
            <person name="Tunlid A."/>
            <person name="Henrissat B."/>
            <person name="Grigoriev I.V."/>
            <person name="Hibbett D.S."/>
            <person name="Martin F."/>
        </authorList>
    </citation>
    <scope>NUCLEOTIDE SEQUENCE [LARGE SCALE GENOMIC DNA]</scope>
    <source>
        <strain evidence="2">Ve08.2h10</strain>
    </source>
</reference>
<dbReference type="AlphaFoldDB" id="A0A0D0E2S9"/>
<organism evidence="1 2">
    <name type="scientific">Paxillus rubicundulus Ve08.2h10</name>
    <dbReference type="NCBI Taxonomy" id="930991"/>
    <lineage>
        <taxon>Eukaryota</taxon>
        <taxon>Fungi</taxon>
        <taxon>Dikarya</taxon>
        <taxon>Basidiomycota</taxon>
        <taxon>Agaricomycotina</taxon>
        <taxon>Agaricomycetes</taxon>
        <taxon>Agaricomycetidae</taxon>
        <taxon>Boletales</taxon>
        <taxon>Paxilineae</taxon>
        <taxon>Paxillaceae</taxon>
        <taxon>Paxillus</taxon>
    </lineage>
</organism>
<dbReference type="Proteomes" id="UP000054538">
    <property type="component" value="Unassembled WGS sequence"/>
</dbReference>